<evidence type="ECO:0000256" key="2">
    <source>
        <dbReference type="ARBA" id="ARBA00022670"/>
    </source>
</evidence>
<dbReference type="InterPro" id="IPR036852">
    <property type="entry name" value="Peptidase_S8/S53_dom_sf"/>
</dbReference>
<keyword evidence="6" id="KW-0106">Calcium</keyword>
<dbReference type="Gene3D" id="3.40.50.200">
    <property type="entry name" value="Peptidase S8/S53 domain"/>
    <property type="match status" value="1"/>
</dbReference>
<dbReference type="Pfam" id="PF09286">
    <property type="entry name" value="Pro-kuma_activ"/>
    <property type="match status" value="1"/>
</dbReference>
<keyword evidence="2" id="KW-0645">Protease</keyword>
<evidence type="ECO:0000256" key="1">
    <source>
        <dbReference type="ARBA" id="ARBA00001913"/>
    </source>
</evidence>
<dbReference type="AlphaFoldDB" id="A0A976RS02"/>
<evidence type="ECO:0000259" key="8">
    <source>
        <dbReference type="PROSITE" id="PS51695"/>
    </source>
</evidence>
<evidence type="ECO:0000256" key="3">
    <source>
        <dbReference type="ARBA" id="ARBA00022723"/>
    </source>
</evidence>
<evidence type="ECO:0000256" key="7">
    <source>
        <dbReference type="ARBA" id="ARBA00023145"/>
    </source>
</evidence>
<sequence length="618" mass="67417">MIKITHNHSSIFNEVIQVGLVALISLVGMTSLNEPTTASAASNKKVTAVKATKQQTINLILTPRAKGQLDEYVNQTITPGNDNYRKYLTPKQFAKRYGQSDRSVRQIKKYFQKYHIKTSVYSGNLVLKLTGQTKNVERAFKIKLQNIKVPGDSYQKANRKYQLPYSVSAKVMGIFGLNNNTYLNSSRMASDKLSKETSDINTYQGTPQKFMDTYNAGALYSKNHVGAGQTIGIISFAKFKPSDATKFWKKEGIPAKANRIKTYQIGKSSYSGQDETAMDVEQAGAVAPKANINVYESNASASGMINSLATAVSQNAVSSLSISWGQSENQVRNQIKLGLLPANYIQILNLMFEQAASQGMSVFASTGDNGAYDGMGENRYPKLTTDTPATSPYVTAVGGTTLPRNYTINGKHYTIGKERAWSSDYLYPKFDADATLTPARNPAKWVASYFAGSGGGFSSYNPVPSYQAGFSGVGTFRASQIWEYGNGYLKRLNKPTVVTGKHSGRNVPDVVANADPNTGYASYYNGKWYVTGGTSVVTPQIAGMAAVINSAQGKRMGFWNPQIYQFAKGADSPFTPLDSDTNNNNLYYTGQPGKLYNQATGLGTIDFGKLNTAFSNRK</sequence>
<reference evidence="9" key="1">
    <citation type="journal article" date="2022" name="Int. J. Syst. Evol. Microbiol.">
        <title>Apilactobacillus apisilvae sp. nov., Nicolia spurrieriana gen. nov. sp. nov., Bombilactobacillus folatiphilus sp. nov. and Bombilactobacillus thymidiniphilus sp. nov., four new lactic acid bacterial isolates from stingless bees Tetragonula carbonaria and Austroplebeia australis.</title>
        <authorList>
            <person name="Oliphant S.A."/>
            <person name="Watson-Haigh N.S."/>
            <person name="Sumby K.M."/>
            <person name="Gardner J."/>
            <person name="Groom S."/>
            <person name="Jiranek V."/>
        </authorList>
    </citation>
    <scope>NUCLEOTIDE SEQUENCE</scope>
    <source>
        <strain evidence="9">SGEP1_A5</strain>
    </source>
</reference>
<keyword evidence="10" id="KW-1185">Reference proteome</keyword>
<dbReference type="PANTHER" id="PTHR14218:SF15">
    <property type="entry name" value="TRIPEPTIDYL-PEPTIDASE 1"/>
    <property type="match status" value="1"/>
</dbReference>
<protein>
    <submittedName>
        <fullName evidence="9">S53 family peptidase</fullName>
    </submittedName>
</protein>
<comment type="cofactor">
    <cofactor evidence="1">
        <name>Ca(2+)</name>
        <dbReference type="ChEBI" id="CHEBI:29108"/>
    </cofactor>
</comment>
<accession>A0A976RS02</accession>
<keyword evidence="4" id="KW-0378">Hydrolase</keyword>
<keyword evidence="7" id="KW-0865">Zymogen</keyword>
<dbReference type="InterPro" id="IPR050819">
    <property type="entry name" value="Tripeptidyl-peptidase_I"/>
</dbReference>
<dbReference type="GO" id="GO:0004252">
    <property type="term" value="F:serine-type endopeptidase activity"/>
    <property type="evidence" value="ECO:0007669"/>
    <property type="project" value="InterPro"/>
</dbReference>
<dbReference type="InterPro" id="IPR015366">
    <property type="entry name" value="S53_propep"/>
</dbReference>
<dbReference type="PROSITE" id="PS51695">
    <property type="entry name" value="SEDOLISIN"/>
    <property type="match status" value="1"/>
</dbReference>
<evidence type="ECO:0000256" key="6">
    <source>
        <dbReference type="ARBA" id="ARBA00022837"/>
    </source>
</evidence>
<dbReference type="SMART" id="SM00944">
    <property type="entry name" value="Pro-kuma_activ"/>
    <property type="match status" value="1"/>
</dbReference>
<dbReference type="RefSeq" id="WP_260116554.1">
    <property type="nucleotide sequence ID" value="NZ_CP093361.1"/>
</dbReference>
<keyword evidence="5" id="KW-0720">Serine protease</keyword>
<dbReference type="CDD" id="cd11377">
    <property type="entry name" value="Pro-peptidase_S53"/>
    <property type="match status" value="1"/>
</dbReference>
<proteinExistence type="predicted"/>
<dbReference type="PANTHER" id="PTHR14218">
    <property type="entry name" value="PROTEASE S8 TRIPEPTIDYL PEPTIDASE I CLN2"/>
    <property type="match status" value="1"/>
</dbReference>
<dbReference type="GO" id="GO:0046872">
    <property type="term" value="F:metal ion binding"/>
    <property type="evidence" value="ECO:0007669"/>
    <property type="project" value="UniProtKB-KW"/>
</dbReference>
<dbReference type="InterPro" id="IPR030400">
    <property type="entry name" value="Sedolisin_dom"/>
</dbReference>
<dbReference type="Proteomes" id="UP000831181">
    <property type="component" value="Chromosome"/>
</dbReference>
<evidence type="ECO:0000256" key="5">
    <source>
        <dbReference type="ARBA" id="ARBA00022825"/>
    </source>
</evidence>
<evidence type="ECO:0000313" key="10">
    <source>
        <dbReference type="Proteomes" id="UP000831181"/>
    </source>
</evidence>
<dbReference type="EMBL" id="CP093361">
    <property type="protein sequence ID" value="UQS86752.1"/>
    <property type="molecule type" value="Genomic_DNA"/>
</dbReference>
<name>A0A976RS02_9LACO</name>
<evidence type="ECO:0000313" key="9">
    <source>
        <dbReference type="EMBL" id="UQS86752.1"/>
    </source>
</evidence>
<gene>
    <name evidence="9" type="ORF">MOO44_07670</name>
</gene>
<dbReference type="SUPFAM" id="SSF52743">
    <property type="entry name" value="Subtilisin-like"/>
    <property type="match status" value="1"/>
</dbReference>
<dbReference type="GO" id="GO:0008240">
    <property type="term" value="F:tripeptidyl-peptidase activity"/>
    <property type="evidence" value="ECO:0007669"/>
    <property type="project" value="TreeGrafter"/>
</dbReference>
<dbReference type="GO" id="GO:0006508">
    <property type="term" value="P:proteolysis"/>
    <property type="evidence" value="ECO:0007669"/>
    <property type="project" value="UniProtKB-KW"/>
</dbReference>
<evidence type="ECO:0000256" key="4">
    <source>
        <dbReference type="ARBA" id="ARBA00022801"/>
    </source>
</evidence>
<dbReference type="KEGG" id="lbe:MOO44_07670"/>
<keyword evidence="3" id="KW-0479">Metal-binding</keyword>
<dbReference type="SUPFAM" id="SSF54897">
    <property type="entry name" value="Protease propeptides/inhibitors"/>
    <property type="match status" value="1"/>
</dbReference>
<feature type="domain" description="Peptidase S53" evidence="8">
    <location>
        <begin position="204"/>
        <end position="617"/>
    </location>
</feature>
<organism evidence="9 10">
    <name type="scientific">Nicoliella spurrieriana</name>
    <dbReference type="NCBI Taxonomy" id="2925830"/>
    <lineage>
        <taxon>Bacteria</taxon>
        <taxon>Bacillati</taxon>
        <taxon>Bacillota</taxon>
        <taxon>Bacilli</taxon>
        <taxon>Lactobacillales</taxon>
        <taxon>Lactobacillaceae</taxon>
        <taxon>Nicoliella</taxon>
    </lineage>
</organism>
<dbReference type="CDD" id="cd04056">
    <property type="entry name" value="Peptidases_S53"/>
    <property type="match status" value="1"/>
</dbReference>